<proteinExistence type="predicted"/>
<organism evidence="3 4">
    <name type="scientific">Parthenolecanium corni</name>
    <dbReference type="NCBI Taxonomy" id="536013"/>
    <lineage>
        <taxon>Eukaryota</taxon>
        <taxon>Metazoa</taxon>
        <taxon>Ecdysozoa</taxon>
        <taxon>Arthropoda</taxon>
        <taxon>Hexapoda</taxon>
        <taxon>Insecta</taxon>
        <taxon>Pterygota</taxon>
        <taxon>Neoptera</taxon>
        <taxon>Paraneoptera</taxon>
        <taxon>Hemiptera</taxon>
        <taxon>Sternorrhyncha</taxon>
        <taxon>Coccoidea</taxon>
        <taxon>Coccidae</taxon>
        <taxon>Parthenolecanium</taxon>
    </lineage>
</organism>
<dbReference type="PROSITE" id="PS50297">
    <property type="entry name" value="ANK_REP_REGION"/>
    <property type="match status" value="2"/>
</dbReference>
<feature type="compositionally biased region" description="Basic residues" evidence="2">
    <location>
        <begin position="23"/>
        <end position="56"/>
    </location>
</feature>
<evidence type="ECO:0000313" key="3">
    <source>
        <dbReference type="EMBL" id="KAK7601210.1"/>
    </source>
</evidence>
<protein>
    <submittedName>
        <fullName evidence="3">Uncharacterized protein</fullName>
    </submittedName>
</protein>
<dbReference type="PRINTS" id="PR01415">
    <property type="entry name" value="ANKYRIN"/>
</dbReference>
<comment type="caution">
    <text evidence="3">The sequence shown here is derived from an EMBL/GenBank/DDBJ whole genome shotgun (WGS) entry which is preliminary data.</text>
</comment>
<feature type="compositionally biased region" description="Polar residues" evidence="2">
    <location>
        <begin position="1"/>
        <end position="12"/>
    </location>
</feature>
<dbReference type="PANTHER" id="PTHR24149:SF14">
    <property type="entry name" value="ANKYRIN REPEAT DOMAIN 12"/>
    <property type="match status" value="1"/>
</dbReference>
<feature type="region of interest" description="Disordered" evidence="2">
    <location>
        <begin position="77"/>
        <end position="97"/>
    </location>
</feature>
<gene>
    <name evidence="3" type="ORF">V9T40_008651</name>
</gene>
<dbReference type="InterPro" id="IPR053210">
    <property type="entry name" value="ANKRD12"/>
</dbReference>
<keyword evidence="1" id="KW-0040">ANK repeat</keyword>
<evidence type="ECO:0000313" key="4">
    <source>
        <dbReference type="Proteomes" id="UP001367676"/>
    </source>
</evidence>
<dbReference type="GO" id="GO:0005654">
    <property type="term" value="C:nucleoplasm"/>
    <property type="evidence" value="ECO:0007669"/>
    <property type="project" value="TreeGrafter"/>
</dbReference>
<dbReference type="SUPFAM" id="SSF48403">
    <property type="entry name" value="Ankyrin repeat"/>
    <property type="match status" value="1"/>
</dbReference>
<dbReference type="Proteomes" id="UP001367676">
    <property type="component" value="Unassembled WGS sequence"/>
</dbReference>
<name>A0AAN9TR12_9HEMI</name>
<feature type="region of interest" description="Disordered" evidence="2">
    <location>
        <begin position="1"/>
        <end position="57"/>
    </location>
</feature>
<sequence length="221" mass="23992">MADNSSQGSGVSLNEAESLDRKKILKRQTSRGLPRHPIQRHCPIRQNGGKRKKRRYPSISELPHLEEVGPSTPVLVQSQSFSDTSSSSSSTSPPKLSVVRASGTRKLAIDKCDGRGETALHKAAIKGDVQLVKSLLRRGANPNRQDYAGWTPLHEACIRGWYNVALALLKAGANANTPGLHNVTALHDASAWSHVAVSTNFMFVGFASQEGWRALIQYTGC</sequence>
<dbReference type="PANTHER" id="PTHR24149">
    <property type="entry name" value="ANKYRIN REPEAT DOMAIN-CONTAINING PROTEIN 12"/>
    <property type="match status" value="1"/>
</dbReference>
<dbReference type="SMART" id="SM00248">
    <property type="entry name" value="ANK"/>
    <property type="match status" value="2"/>
</dbReference>
<feature type="repeat" description="ANK" evidence="1">
    <location>
        <begin position="148"/>
        <end position="180"/>
    </location>
</feature>
<dbReference type="InterPro" id="IPR002110">
    <property type="entry name" value="Ankyrin_rpt"/>
</dbReference>
<dbReference type="AlphaFoldDB" id="A0AAN9TR12"/>
<evidence type="ECO:0000256" key="2">
    <source>
        <dbReference type="SAM" id="MobiDB-lite"/>
    </source>
</evidence>
<dbReference type="InterPro" id="IPR036770">
    <property type="entry name" value="Ankyrin_rpt-contain_sf"/>
</dbReference>
<feature type="repeat" description="ANK" evidence="1">
    <location>
        <begin position="115"/>
        <end position="147"/>
    </location>
</feature>
<dbReference type="EMBL" id="JBBCAQ010000010">
    <property type="protein sequence ID" value="KAK7601210.1"/>
    <property type="molecule type" value="Genomic_DNA"/>
</dbReference>
<dbReference type="Gene3D" id="1.25.40.20">
    <property type="entry name" value="Ankyrin repeat-containing domain"/>
    <property type="match status" value="1"/>
</dbReference>
<reference evidence="3 4" key="1">
    <citation type="submission" date="2024-03" db="EMBL/GenBank/DDBJ databases">
        <title>Adaptation during the transition from Ophiocordyceps entomopathogen to insect associate is accompanied by gene loss and intensified selection.</title>
        <authorList>
            <person name="Ward C.M."/>
            <person name="Onetto C.A."/>
            <person name="Borneman A.R."/>
        </authorList>
    </citation>
    <scope>NUCLEOTIDE SEQUENCE [LARGE SCALE GENOMIC DNA]</scope>
    <source>
        <strain evidence="3">AWRI1</strain>
        <tissue evidence="3">Single Adult Female</tissue>
    </source>
</reference>
<keyword evidence="4" id="KW-1185">Reference proteome</keyword>
<feature type="compositionally biased region" description="Low complexity" evidence="2">
    <location>
        <begin position="77"/>
        <end position="92"/>
    </location>
</feature>
<dbReference type="Pfam" id="PF12796">
    <property type="entry name" value="Ank_2"/>
    <property type="match status" value="1"/>
</dbReference>
<dbReference type="PROSITE" id="PS50088">
    <property type="entry name" value="ANK_REPEAT"/>
    <property type="match status" value="2"/>
</dbReference>
<evidence type="ECO:0000256" key="1">
    <source>
        <dbReference type="PROSITE-ProRule" id="PRU00023"/>
    </source>
</evidence>
<accession>A0AAN9TR12</accession>